<comment type="caution">
    <text evidence="2">The sequence shown here is derived from an EMBL/GenBank/DDBJ whole genome shotgun (WGS) entry which is preliminary data.</text>
</comment>
<dbReference type="Gene3D" id="3.40.190.10">
    <property type="entry name" value="Periplasmic binding protein-like II"/>
    <property type="match status" value="1"/>
</dbReference>
<proteinExistence type="predicted"/>
<keyword evidence="3" id="KW-1185">Reference proteome</keyword>
<dbReference type="SUPFAM" id="SSF53850">
    <property type="entry name" value="Periplasmic binding protein-like II"/>
    <property type="match status" value="2"/>
</dbReference>
<feature type="signal peptide" evidence="1">
    <location>
        <begin position="1"/>
        <end position="38"/>
    </location>
</feature>
<dbReference type="PANTHER" id="PTHR30632">
    <property type="entry name" value="MOLYBDATE-BINDING PERIPLASMIC PROTEIN"/>
    <property type="match status" value="1"/>
</dbReference>
<dbReference type="GO" id="GO:0030973">
    <property type="term" value="F:molybdate ion binding"/>
    <property type="evidence" value="ECO:0007669"/>
    <property type="project" value="TreeGrafter"/>
</dbReference>
<dbReference type="GO" id="GO:0015689">
    <property type="term" value="P:molybdate ion transport"/>
    <property type="evidence" value="ECO:0007669"/>
    <property type="project" value="TreeGrafter"/>
</dbReference>
<sequence length="134" mass="14027">MNCDTVLFEGLAMTRRLVLTACVFAGALLAACSGGGGADDELLVFAATSLTDAMAEAAAEFEATNGTKVETDAANAEDITVLDIVPTDSYPDVVYPAAVTRSTDNVQGAEAMLEFLQSDAGKEIFRRHGFTPLE</sequence>
<evidence type="ECO:0000313" key="3">
    <source>
        <dbReference type="Proteomes" id="UP001174909"/>
    </source>
</evidence>
<name>A0AA35W5D5_GEOBA</name>
<gene>
    <name evidence="2" type="ORF">GBAR_LOCUS5567</name>
</gene>
<organism evidence="2 3">
    <name type="scientific">Geodia barretti</name>
    <name type="common">Barrett's horny sponge</name>
    <dbReference type="NCBI Taxonomy" id="519541"/>
    <lineage>
        <taxon>Eukaryota</taxon>
        <taxon>Metazoa</taxon>
        <taxon>Porifera</taxon>
        <taxon>Demospongiae</taxon>
        <taxon>Heteroscleromorpha</taxon>
        <taxon>Tetractinellida</taxon>
        <taxon>Astrophorina</taxon>
        <taxon>Geodiidae</taxon>
        <taxon>Geodia</taxon>
    </lineage>
</organism>
<dbReference type="Proteomes" id="UP001174909">
    <property type="component" value="Unassembled WGS sequence"/>
</dbReference>
<keyword evidence="1" id="KW-0732">Signal</keyword>
<accession>A0AA35W5D5</accession>
<evidence type="ECO:0000313" key="2">
    <source>
        <dbReference type="EMBL" id="CAI8008034.1"/>
    </source>
</evidence>
<dbReference type="PANTHER" id="PTHR30632:SF17">
    <property type="entry name" value="MOLYBDATE-BINDING PROTEIN MODA"/>
    <property type="match status" value="1"/>
</dbReference>
<evidence type="ECO:0000256" key="1">
    <source>
        <dbReference type="SAM" id="SignalP"/>
    </source>
</evidence>
<dbReference type="InterPro" id="IPR050682">
    <property type="entry name" value="ModA/WtpA"/>
</dbReference>
<dbReference type="EMBL" id="CASHTH010000814">
    <property type="protein sequence ID" value="CAI8008034.1"/>
    <property type="molecule type" value="Genomic_DNA"/>
</dbReference>
<feature type="chain" id="PRO_5041276689" evidence="1">
    <location>
        <begin position="39"/>
        <end position="134"/>
    </location>
</feature>
<reference evidence="2" key="1">
    <citation type="submission" date="2023-03" db="EMBL/GenBank/DDBJ databases">
        <authorList>
            <person name="Steffen K."/>
            <person name="Cardenas P."/>
        </authorList>
    </citation>
    <scope>NUCLEOTIDE SEQUENCE</scope>
</reference>
<dbReference type="Pfam" id="PF13531">
    <property type="entry name" value="SBP_bac_11"/>
    <property type="match status" value="1"/>
</dbReference>
<protein>
    <submittedName>
        <fullName evidence="2">Molybdate-binding protein ModA</fullName>
    </submittedName>
</protein>
<dbReference type="AlphaFoldDB" id="A0AA35W5D5"/>